<keyword evidence="3" id="KW-1185">Reference proteome</keyword>
<evidence type="ECO:0000313" key="2">
    <source>
        <dbReference type="EMBL" id="MFB2838466.1"/>
    </source>
</evidence>
<organism evidence="2 3">
    <name type="scientific">Floridaenema evergladense BLCC-F167</name>
    <dbReference type="NCBI Taxonomy" id="3153639"/>
    <lineage>
        <taxon>Bacteria</taxon>
        <taxon>Bacillati</taxon>
        <taxon>Cyanobacteriota</taxon>
        <taxon>Cyanophyceae</taxon>
        <taxon>Oscillatoriophycideae</taxon>
        <taxon>Aerosakkonematales</taxon>
        <taxon>Aerosakkonemataceae</taxon>
        <taxon>Floridanema</taxon>
        <taxon>Floridanema evergladense</taxon>
    </lineage>
</organism>
<protein>
    <submittedName>
        <fullName evidence="2">UPF0175 family protein</fullName>
    </submittedName>
</protein>
<dbReference type="PANTHER" id="PTHR37525:SF1">
    <property type="entry name" value="UPF0175 PROTEIN SSL1255"/>
    <property type="match status" value="1"/>
</dbReference>
<dbReference type="Pfam" id="PF03683">
    <property type="entry name" value="UPF0175"/>
    <property type="match status" value="1"/>
</dbReference>
<evidence type="ECO:0000313" key="3">
    <source>
        <dbReference type="Proteomes" id="UP001576780"/>
    </source>
</evidence>
<dbReference type="PANTHER" id="PTHR37525">
    <property type="entry name" value="UPF0175 PROTEIN SSL1255"/>
    <property type="match status" value="1"/>
</dbReference>
<accession>A0ABV4WUC0</accession>
<evidence type="ECO:0000256" key="1">
    <source>
        <dbReference type="ARBA" id="ARBA00005651"/>
    </source>
</evidence>
<dbReference type="InterPro" id="IPR052264">
    <property type="entry name" value="UPF0175_domain"/>
</dbReference>
<dbReference type="RefSeq" id="WP_413280778.1">
    <property type="nucleotide sequence ID" value="NZ_JBHFNT010000250.1"/>
</dbReference>
<dbReference type="InterPro" id="IPR005368">
    <property type="entry name" value="UPF0175"/>
</dbReference>
<dbReference type="Proteomes" id="UP001576780">
    <property type="component" value="Unassembled WGS sequence"/>
</dbReference>
<comment type="similarity">
    <text evidence="1">Belongs to the UPF0175 family.</text>
</comment>
<gene>
    <name evidence="2" type="ORF">ACE1CA_28570</name>
</gene>
<proteinExistence type="inferred from homology"/>
<comment type="caution">
    <text evidence="2">The sequence shown here is derived from an EMBL/GenBank/DDBJ whole genome shotgun (WGS) entry which is preliminary data.</text>
</comment>
<sequence length="84" mass="9661">MSVIISDEILQATQMSESEFKQEIAIILFQTGKLTLGHASNLAGMDKTLFQQLLKERQIPLYYYDVEDYEQDLKNLRELGNSCT</sequence>
<dbReference type="EMBL" id="JBHFNT010000250">
    <property type="protein sequence ID" value="MFB2838466.1"/>
    <property type="molecule type" value="Genomic_DNA"/>
</dbReference>
<name>A0ABV4WUC0_9CYAN</name>
<reference evidence="2 3" key="1">
    <citation type="submission" date="2024-09" db="EMBL/GenBank/DDBJ databases">
        <title>Floridaenema gen nov. (Aerosakkonemataceae, Aerosakkonematales ord. nov., Cyanobacteria) from benthic tropical and subtropical fresh waters, with the description of four new species.</title>
        <authorList>
            <person name="Moretto J.A."/>
            <person name="Berthold D.E."/>
            <person name="Lefler F.W."/>
            <person name="Huang I.-S."/>
            <person name="Laughinghouse H. IV."/>
        </authorList>
    </citation>
    <scope>NUCLEOTIDE SEQUENCE [LARGE SCALE GENOMIC DNA]</scope>
    <source>
        <strain evidence="2 3">BLCC-F167</strain>
    </source>
</reference>